<dbReference type="Proteomes" id="UP001232148">
    <property type="component" value="Unassembled WGS sequence"/>
</dbReference>
<feature type="compositionally biased region" description="Low complexity" evidence="1">
    <location>
        <begin position="92"/>
        <end position="110"/>
    </location>
</feature>
<feature type="compositionally biased region" description="Polar residues" evidence="1">
    <location>
        <begin position="56"/>
        <end position="66"/>
    </location>
</feature>
<organism evidence="2 3">
    <name type="scientific">Colletotrichum zoysiae</name>
    <dbReference type="NCBI Taxonomy" id="1216348"/>
    <lineage>
        <taxon>Eukaryota</taxon>
        <taxon>Fungi</taxon>
        <taxon>Dikarya</taxon>
        <taxon>Ascomycota</taxon>
        <taxon>Pezizomycotina</taxon>
        <taxon>Sordariomycetes</taxon>
        <taxon>Hypocreomycetidae</taxon>
        <taxon>Glomerellales</taxon>
        <taxon>Glomerellaceae</taxon>
        <taxon>Colletotrichum</taxon>
        <taxon>Colletotrichum graminicola species complex</taxon>
    </lineage>
</organism>
<protein>
    <submittedName>
        <fullName evidence="2">Uncharacterized protein</fullName>
    </submittedName>
</protein>
<evidence type="ECO:0000313" key="2">
    <source>
        <dbReference type="EMBL" id="KAK2031857.1"/>
    </source>
</evidence>
<accession>A0AAD9M4R2</accession>
<name>A0AAD9M4R2_9PEZI</name>
<comment type="caution">
    <text evidence="2">The sequence shown here is derived from an EMBL/GenBank/DDBJ whole genome shotgun (WGS) entry which is preliminary data.</text>
</comment>
<reference evidence="2" key="1">
    <citation type="submission" date="2021-06" db="EMBL/GenBank/DDBJ databases">
        <title>Comparative genomics, transcriptomics and evolutionary studies reveal genomic signatures of adaptation to plant cell wall in hemibiotrophic fungi.</title>
        <authorList>
            <consortium name="DOE Joint Genome Institute"/>
            <person name="Baroncelli R."/>
            <person name="Diaz J.F."/>
            <person name="Benocci T."/>
            <person name="Peng M."/>
            <person name="Battaglia E."/>
            <person name="Haridas S."/>
            <person name="Andreopoulos W."/>
            <person name="Labutti K."/>
            <person name="Pangilinan J."/>
            <person name="Floch G.L."/>
            <person name="Makela M.R."/>
            <person name="Henrissat B."/>
            <person name="Grigoriev I.V."/>
            <person name="Crouch J.A."/>
            <person name="De Vries R.P."/>
            <person name="Sukno S.A."/>
            <person name="Thon M.R."/>
        </authorList>
    </citation>
    <scope>NUCLEOTIDE SEQUENCE</scope>
    <source>
        <strain evidence="2">MAFF235873</strain>
    </source>
</reference>
<feature type="region of interest" description="Disordered" evidence="1">
    <location>
        <begin position="212"/>
        <end position="304"/>
    </location>
</feature>
<feature type="compositionally biased region" description="Acidic residues" evidence="1">
    <location>
        <begin position="292"/>
        <end position="304"/>
    </location>
</feature>
<gene>
    <name evidence="2" type="ORF">LX32DRAFT_691340</name>
</gene>
<proteinExistence type="predicted"/>
<dbReference type="AlphaFoldDB" id="A0AAD9M4R2"/>
<feature type="compositionally biased region" description="Polar residues" evidence="1">
    <location>
        <begin position="213"/>
        <end position="232"/>
    </location>
</feature>
<evidence type="ECO:0000313" key="3">
    <source>
        <dbReference type="Proteomes" id="UP001232148"/>
    </source>
</evidence>
<sequence>MADPTHGAGNRGRSNHREQYRMAMASPFYNNHQSVRSLDDVDDGANKRIASAMSKAKSSTEMQLQGNDYEPLGQTRKSKRRGGRSLNRGPSAQTTAANQQQQQPVVNNTQLTGDAGSESLERGRPDDVDDRPTKRVRNTLPDLQEITLAMSRLESVSGSPMTMHIQDDDLSFSANSTSETVQQAMAKKEYDQYGHRFGRVITVRYYYEDKRGPSTQATANQPQPVGNNTQLTVDDGSKSLERGRPDDVERQHSIKATDTSHPDASGLDMARELADANASPNSVPASEGGQDNGDEDDLSDVLFW</sequence>
<feature type="region of interest" description="Disordered" evidence="1">
    <location>
        <begin position="1"/>
        <end position="141"/>
    </location>
</feature>
<dbReference type="EMBL" id="MU842836">
    <property type="protein sequence ID" value="KAK2031857.1"/>
    <property type="molecule type" value="Genomic_DNA"/>
</dbReference>
<feature type="compositionally biased region" description="Basic and acidic residues" evidence="1">
    <location>
        <begin position="119"/>
        <end position="133"/>
    </location>
</feature>
<keyword evidence="3" id="KW-1185">Reference proteome</keyword>
<feature type="compositionally biased region" description="Basic and acidic residues" evidence="1">
    <location>
        <begin position="235"/>
        <end position="252"/>
    </location>
</feature>
<evidence type="ECO:0000256" key="1">
    <source>
        <dbReference type="SAM" id="MobiDB-lite"/>
    </source>
</evidence>